<evidence type="ECO:0000313" key="2">
    <source>
        <dbReference type="Proteomes" id="UP001595593"/>
    </source>
</evidence>
<dbReference type="EMBL" id="JBHRTN010000007">
    <property type="protein sequence ID" value="MFC3124814.1"/>
    <property type="molecule type" value="Genomic_DNA"/>
</dbReference>
<accession>A0ABV7FWQ6</accession>
<organism evidence="1 2">
    <name type="scientific">Teichococcus globiformis</name>
    <dbReference type="NCBI Taxonomy" id="2307229"/>
    <lineage>
        <taxon>Bacteria</taxon>
        <taxon>Pseudomonadati</taxon>
        <taxon>Pseudomonadota</taxon>
        <taxon>Alphaproteobacteria</taxon>
        <taxon>Acetobacterales</taxon>
        <taxon>Roseomonadaceae</taxon>
        <taxon>Roseomonas</taxon>
    </lineage>
</organism>
<proteinExistence type="predicted"/>
<gene>
    <name evidence="1" type="ORF">ACFOD4_07050</name>
</gene>
<comment type="caution">
    <text evidence="1">The sequence shown here is derived from an EMBL/GenBank/DDBJ whole genome shotgun (WGS) entry which is preliminary data.</text>
</comment>
<dbReference type="RefSeq" id="WP_379595220.1">
    <property type="nucleotide sequence ID" value="NZ_JBHRTN010000007.1"/>
</dbReference>
<dbReference type="InterPro" id="IPR019632">
    <property type="entry name" value="DUF2497"/>
</dbReference>
<dbReference type="Pfam" id="PF10691">
    <property type="entry name" value="DUF2497"/>
    <property type="match status" value="1"/>
</dbReference>
<keyword evidence="2" id="KW-1185">Reference proteome</keyword>
<dbReference type="Proteomes" id="UP001595593">
    <property type="component" value="Unassembled WGS sequence"/>
</dbReference>
<sequence>MDDILASIRQRLKEEEEHIPEDPIDLTEDMLVGQPVLPSPKPVAAGDGLQGPYLLGPAATAAAAAALGELARSVADNRSAGVTRGGTTIEDMVREELRPLLKSWLDQHLPSLVEKLVRTEIERLMGRTPRDEGS</sequence>
<reference evidence="2" key="1">
    <citation type="journal article" date="2019" name="Int. J. Syst. Evol. Microbiol.">
        <title>The Global Catalogue of Microorganisms (GCM) 10K type strain sequencing project: providing services to taxonomists for standard genome sequencing and annotation.</title>
        <authorList>
            <consortium name="The Broad Institute Genomics Platform"/>
            <consortium name="The Broad Institute Genome Sequencing Center for Infectious Disease"/>
            <person name="Wu L."/>
            <person name="Ma J."/>
        </authorList>
    </citation>
    <scope>NUCLEOTIDE SEQUENCE [LARGE SCALE GENOMIC DNA]</scope>
    <source>
        <strain evidence="2">KCTC 52094</strain>
    </source>
</reference>
<protein>
    <submittedName>
        <fullName evidence="1">DUF2497 domain-containing protein</fullName>
    </submittedName>
</protein>
<name>A0ABV7FWQ6_9PROT</name>
<evidence type="ECO:0000313" key="1">
    <source>
        <dbReference type="EMBL" id="MFC3124814.1"/>
    </source>
</evidence>